<feature type="non-terminal residue" evidence="2">
    <location>
        <position position="119"/>
    </location>
</feature>
<dbReference type="SMART" id="SM00597">
    <property type="entry name" value="ZnF_TTF"/>
    <property type="match status" value="1"/>
</dbReference>
<accession>A0AAD7R001</accession>
<protein>
    <recommendedName>
        <fullName evidence="1">TTF-type domain-containing protein</fullName>
    </recommendedName>
</protein>
<keyword evidence="3" id="KW-1185">Reference proteome</keyword>
<organism evidence="2 3">
    <name type="scientific">Aldrovandia affinis</name>
    <dbReference type="NCBI Taxonomy" id="143900"/>
    <lineage>
        <taxon>Eukaryota</taxon>
        <taxon>Metazoa</taxon>
        <taxon>Chordata</taxon>
        <taxon>Craniata</taxon>
        <taxon>Vertebrata</taxon>
        <taxon>Euteleostomi</taxon>
        <taxon>Actinopterygii</taxon>
        <taxon>Neopterygii</taxon>
        <taxon>Teleostei</taxon>
        <taxon>Notacanthiformes</taxon>
        <taxon>Halosauridae</taxon>
        <taxon>Aldrovandia</taxon>
    </lineage>
</organism>
<proteinExistence type="predicted"/>
<comment type="caution">
    <text evidence="2">The sequence shown here is derived from an EMBL/GenBank/DDBJ whole genome shotgun (WGS) entry which is preliminary data.</text>
</comment>
<reference evidence="2" key="1">
    <citation type="journal article" date="2023" name="Science">
        <title>Genome structures resolve the early diversification of teleost fishes.</title>
        <authorList>
            <person name="Parey E."/>
            <person name="Louis A."/>
            <person name="Montfort J."/>
            <person name="Bouchez O."/>
            <person name="Roques C."/>
            <person name="Iampietro C."/>
            <person name="Lluch J."/>
            <person name="Castinel A."/>
            <person name="Donnadieu C."/>
            <person name="Desvignes T."/>
            <person name="Floi Bucao C."/>
            <person name="Jouanno E."/>
            <person name="Wen M."/>
            <person name="Mejri S."/>
            <person name="Dirks R."/>
            <person name="Jansen H."/>
            <person name="Henkel C."/>
            <person name="Chen W.J."/>
            <person name="Zahm M."/>
            <person name="Cabau C."/>
            <person name="Klopp C."/>
            <person name="Thompson A.W."/>
            <person name="Robinson-Rechavi M."/>
            <person name="Braasch I."/>
            <person name="Lecointre G."/>
            <person name="Bobe J."/>
            <person name="Postlethwait J.H."/>
            <person name="Berthelot C."/>
            <person name="Roest Crollius H."/>
            <person name="Guiguen Y."/>
        </authorList>
    </citation>
    <scope>NUCLEOTIDE SEQUENCE</scope>
    <source>
        <strain evidence="2">NC1722</strain>
    </source>
</reference>
<evidence type="ECO:0000259" key="1">
    <source>
        <dbReference type="SMART" id="SM00597"/>
    </source>
</evidence>
<feature type="domain" description="TTF-type" evidence="1">
    <location>
        <begin position="54"/>
        <end position="118"/>
    </location>
</feature>
<evidence type="ECO:0000313" key="3">
    <source>
        <dbReference type="Proteomes" id="UP001221898"/>
    </source>
</evidence>
<sequence>MRVVETAAGAVGCSREEDADFIIPSERLARDSYIRRGPIQREEESYPKTLIGSKYRSFNKTWLRKYQWLEYNKTTDAAFCFPCRVFGCTATDRKFSAEGFRDWKSALDTGKGFAKHDAS</sequence>
<dbReference type="EMBL" id="JAINUG010002762">
    <property type="protein sequence ID" value="KAJ8347409.1"/>
    <property type="molecule type" value="Genomic_DNA"/>
</dbReference>
<gene>
    <name evidence="2" type="ORF">AAFF_G00207750</name>
</gene>
<name>A0AAD7R001_9TELE</name>
<evidence type="ECO:0000313" key="2">
    <source>
        <dbReference type="EMBL" id="KAJ8347409.1"/>
    </source>
</evidence>
<dbReference type="InterPro" id="IPR006580">
    <property type="entry name" value="Znf_TTF"/>
</dbReference>
<dbReference type="AlphaFoldDB" id="A0AAD7R001"/>
<dbReference type="Proteomes" id="UP001221898">
    <property type="component" value="Unassembled WGS sequence"/>
</dbReference>